<feature type="domain" description="C2H2-type" evidence="7">
    <location>
        <begin position="148"/>
        <end position="175"/>
    </location>
</feature>
<dbReference type="KEGG" id="spu:105441503"/>
<feature type="domain" description="C2H2-type" evidence="7">
    <location>
        <begin position="120"/>
        <end position="147"/>
    </location>
</feature>
<dbReference type="InterPro" id="IPR013087">
    <property type="entry name" value="Znf_C2H2_type"/>
</dbReference>
<evidence type="ECO:0000256" key="2">
    <source>
        <dbReference type="ARBA" id="ARBA00022737"/>
    </source>
</evidence>
<feature type="region of interest" description="Disordered" evidence="6">
    <location>
        <begin position="293"/>
        <end position="364"/>
    </location>
</feature>
<dbReference type="PROSITE" id="PS00028">
    <property type="entry name" value="ZINC_FINGER_C2H2_1"/>
    <property type="match status" value="6"/>
</dbReference>
<accession>A0A7M7P5Y0</accession>
<evidence type="ECO:0000256" key="4">
    <source>
        <dbReference type="ARBA" id="ARBA00022833"/>
    </source>
</evidence>
<organism evidence="8 9">
    <name type="scientific">Strongylocentrotus purpuratus</name>
    <name type="common">Purple sea urchin</name>
    <dbReference type="NCBI Taxonomy" id="7668"/>
    <lineage>
        <taxon>Eukaryota</taxon>
        <taxon>Metazoa</taxon>
        <taxon>Echinodermata</taxon>
        <taxon>Eleutherozoa</taxon>
        <taxon>Echinozoa</taxon>
        <taxon>Echinoidea</taxon>
        <taxon>Euechinoidea</taxon>
        <taxon>Echinacea</taxon>
        <taxon>Camarodonta</taxon>
        <taxon>Echinidea</taxon>
        <taxon>Strongylocentrotidae</taxon>
        <taxon>Strongylocentrotus</taxon>
    </lineage>
</organism>
<dbReference type="SUPFAM" id="SSF57667">
    <property type="entry name" value="beta-beta-alpha zinc fingers"/>
    <property type="match status" value="4"/>
</dbReference>
<dbReference type="GO" id="GO:0006357">
    <property type="term" value="P:regulation of transcription by RNA polymerase II"/>
    <property type="evidence" value="ECO:0000318"/>
    <property type="project" value="GO_Central"/>
</dbReference>
<feature type="domain" description="C2H2-type" evidence="7">
    <location>
        <begin position="394"/>
        <end position="421"/>
    </location>
</feature>
<keyword evidence="4" id="KW-0862">Zinc</keyword>
<proteinExistence type="predicted"/>
<dbReference type="FunFam" id="3.30.160.60:FF:000125">
    <property type="entry name" value="Putative zinc finger protein 143"/>
    <property type="match status" value="1"/>
</dbReference>
<dbReference type="SMART" id="SM00355">
    <property type="entry name" value="ZnF_C2H2"/>
    <property type="match status" value="6"/>
</dbReference>
<dbReference type="Gene3D" id="3.30.160.60">
    <property type="entry name" value="Classic Zinc Finger"/>
    <property type="match status" value="6"/>
</dbReference>
<dbReference type="PANTHER" id="PTHR14003">
    <property type="entry name" value="TRANSCRIPTIONAL REPRESSOR PROTEIN YY"/>
    <property type="match status" value="1"/>
</dbReference>
<evidence type="ECO:0000313" key="9">
    <source>
        <dbReference type="Proteomes" id="UP000007110"/>
    </source>
</evidence>
<evidence type="ECO:0000256" key="6">
    <source>
        <dbReference type="SAM" id="MobiDB-lite"/>
    </source>
</evidence>
<dbReference type="InParanoid" id="A0A7M7P5Y0"/>
<dbReference type="AlphaFoldDB" id="A0A7M7P5Y0"/>
<dbReference type="Proteomes" id="UP000007110">
    <property type="component" value="Unassembled WGS sequence"/>
</dbReference>
<keyword evidence="9" id="KW-1185">Reference proteome</keyword>
<dbReference type="EnsemblMetazoa" id="XM_030989842">
    <property type="protein sequence ID" value="XP_030845702"/>
    <property type="gene ID" value="LOC105441503"/>
</dbReference>
<dbReference type="RefSeq" id="XP_030845702.1">
    <property type="nucleotide sequence ID" value="XM_030989842.1"/>
</dbReference>
<reference evidence="9" key="1">
    <citation type="submission" date="2015-02" db="EMBL/GenBank/DDBJ databases">
        <title>Genome sequencing for Strongylocentrotus purpuratus.</title>
        <authorList>
            <person name="Murali S."/>
            <person name="Liu Y."/>
            <person name="Vee V."/>
            <person name="English A."/>
            <person name="Wang M."/>
            <person name="Skinner E."/>
            <person name="Han Y."/>
            <person name="Muzny D.M."/>
            <person name="Worley K.C."/>
            <person name="Gibbs R.A."/>
        </authorList>
    </citation>
    <scope>NUCLEOTIDE SEQUENCE</scope>
</reference>
<evidence type="ECO:0000313" key="8">
    <source>
        <dbReference type="EnsemblMetazoa" id="XP_030845702"/>
    </source>
</evidence>
<keyword evidence="1" id="KW-0479">Metal-binding</keyword>
<keyword evidence="3 5" id="KW-0863">Zinc-finger</keyword>
<dbReference type="GO" id="GO:0008270">
    <property type="term" value="F:zinc ion binding"/>
    <property type="evidence" value="ECO:0007669"/>
    <property type="project" value="UniProtKB-KW"/>
</dbReference>
<dbReference type="InterPro" id="IPR036236">
    <property type="entry name" value="Znf_C2H2_sf"/>
</dbReference>
<dbReference type="GO" id="GO:0000978">
    <property type="term" value="F:RNA polymerase II cis-regulatory region sequence-specific DNA binding"/>
    <property type="evidence" value="ECO:0000318"/>
    <property type="project" value="GO_Central"/>
</dbReference>
<dbReference type="PROSITE" id="PS50157">
    <property type="entry name" value="ZINC_FINGER_C2H2_2"/>
    <property type="match status" value="6"/>
</dbReference>
<evidence type="ECO:0000256" key="1">
    <source>
        <dbReference type="ARBA" id="ARBA00022723"/>
    </source>
</evidence>
<feature type="domain" description="C2H2-type" evidence="7">
    <location>
        <begin position="176"/>
        <end position="200"/>
    </location>
</feature>
<feature type="region of interest" description="Disordered" evidence="6">
    <location>
        <begin position="83"/>
        <end position="120"/>
    </location>
</feature>
<dbReference type="GeneID" id="105441503"/>
<feature type="domain" description="C2H2-type" evidence="7">
    <location>
        <begin position="366"/>
        <end position="393"/>
    </location>
</feature>
<feature type="compositionally biased region" description="Basic and acidic residues" evidence="6">
    <location>
        <begin position="294"/>
        <end position="304"/>
    </location>
</feature>
<feature type="domain" description="C2H2-type" evidence="7">
    <location>
        <begin position="422"/>
        <end position="446"/>
    </location>
</feature>
<keyword evidence="2" id="KW-0677">Repeat</keyword>
<dbReference type="OrthoDB" id="6077919at2759"/>
<sequence>MQIPVEIHEPDFSRAIASVIWARHRRQPTLNIFNCHVSNCPLCQATRAPDRSPVECKRASQAQEVKAPGTDQPSVVNWLIPSSTPTPSLEAVRKRASSRTPSPPRNRSTPSPPPSPDHRFKCRSCPKSFAKKTHLRIHRRIHNGRHVYCCQYCPMVLACSSQLIRHRRVHTGERPYRCSFDGCKRDFTCRSSLNRHYKMHFPVAGLKGYGDSDVSRVTGDFWSTPLLANPLRATPPVFFPVPGSAAMPIPVEIHEPDFNKAIASVIWARHHRQKTSSIFNCHVSNCPLCQVTRAPDRPSVEGKRRSQPQQLKAPGADRPSVVNWLIPTSMPTPSFVSDRTRASSRTPSPTRKRFAPSPPPSPDHRFQCPSCPESFAKKIHLRIHRRVHNGHPVYCCQDCPMVLACPSDLIRHRRVHTGERPYRCSFEGCEKDFTRRSSLNTHYKMHFPVADLSLRG</sequence>
<evidence type="ECO:0000256" key="5">
    <source>
        <dbReference type="PROSITE-ProRule" id="PRU00042"/>
    </source>
</evidence>
<dbReference type="Pfam" id="PF00096">
    <property type="entry name" value="zf-C2H2"/>
    <property type="match status" value="3"/>
</dbReference>
<protein>
    <recommendedName>
        <fullName evidence="7">C2H2-type domain-containing protein</fullName>
    </recommendedName>
</protein>
<evidence type="ECO:0000256" key="3">
    <source>
        <dbReference type="ARBA" id="ARBA00022771"/>
    </source>
</evidence>
<dbReference type="PANTHER" id="PTHR14003:SF19">
    <property type="entry name" value="YY2 TRANSCRIPTION FACTOR"/>
    <property type="match status" value="1"/>
</dbReference>
<dbReference type="GO" id="GO:0000981">
    <property type="term" value="F:DNA-binding transcription factor activity, RNA polymerase II-specific"/>
    <property type="evidence" value="ECO:0000318"/>
    <property type="project" value="GO_Central"/>
</dbReference>
<reference evidence="8" key="2">
    <citation type="submission" date="2021-01" db="UniProtKB">
        <authorList>
            <consortium name="EnsemblMetazoa"/>
        </authorList>
    </citation>
    <scope>IDENTIFICATION</scope>
</reference>
<evidence type="ECO:0000259" key="7">
    <source>
        <dbReference type="PROSITE" id="PS50157"/>
    </source>
</evidence>
<name>A0A7M7P5Y0_STRPU</name>
<feature type="compositionally biased region" description="Polar residues" evidence="6">
    <location>
        <begin position="329"/>
        <end position="349"/>
    </location>
</feature>